<dbReference type="SUPFAM" id="SSF51569">
    <property type="entry name" value="Aldolase"/>
    <property type="match status" value="1"/>
</dbReference>
<dbReference type="InterPro" id="IPR013974">
    <property type="entry name" value="SAF"/>
</dbReference>
<keyword evidence="3" id="KW-1185">Reference proteome</keyword>
<name>A0A0L6JT71_9FIRM</name>
<dbReference type="Gene3D" id="3.20.20.70">
    <property type="entry name" value="Aldolase class I"/>
    <property type="match status" value="1"/>
</dbReference>
<gene>
    <name evidence="2" type="ORF">Bccel_3891</name>
</gene>
<accession>A0A0L6JT71</accession>
<dbReference type="PROSITE" id="PS50844">
    <property type="entry name" value="AFP_LIKE"/>
    <property type="match status" value="1"/>
</dbReference>
<sequence length="330" mass="37136">MNHNGDLETAKLLVDAAVDAKCNAVKFQTFKTEKLVTKRVSKVGYQIQNTHESGTQFDMLKKLELGEYEHRVLFKYCKEKGIGFMSTPFDEESADFLEELGMDIFKIPSGEITNKYFLKHIARKNKTIILSTGMSTFEEVEETVGWIYEEGNRDLALLHCTSCYPAQYDDVNLKAIITLKNCFNLKTGYSDHTLGTEITIGAVAIGAEIIEKHITLDRTMKGPDHRCSLEPEEFKRMVLSIRNMEAALGDGIKKPAESELEVRNLARKYIVADKRIYAGQRISRNMLSLKRSGGGIEPKYIDGIVGAVAVRDLEQGAIIKEGDFELYVSQ</sequence>
<reference evidence="3" key="1">
    <citation type="submission" date="2015-07" db="EMBL/GenBank/DDBJ databases">
        <title>Near-Complete Genome Sequence of the Cellulolytic Bacterium Bacteroides (Pseudobacteroides) cellulosolvens ATCC 35603.</title>
        <authorList>
            <person name="Dassa B."/>
            <person name="Utturkar S.M."/>
            <person name="Klingeman D.M."/>
            <person name="Hurt R.A."/>
            <person name="Keller M."/>
            <person name="Xu J."/>
            <person name="Reddy Y.H.K."/>
            <person name="Borovok I."/>
            <person name="Grinberg I.R."/>
            <person name="Lamed R."/>
            <person name="Zhivin O."/>
            <person name="Bayer E.A."/>
            <person name="Brown S.D."/>
        </authorList>
    </citation>
    <scope>NUCLEOTIDE SEQUENCE [LARGE SCALE GENOMIC DNA]</scope>
    <source>
        <strain evidence="3">DSM 2933</strain>
    </source>
</reference>
<dbReference type="GO" id="GO:0016051">
    <property type="term" value="P:carbohydrate biosynthetic process"/>
    <property type="evidence" value="ECO:0007669"/>
    <property type="project" value="InterPro"/>
</dbReference>
<dbReference type="InterPro" id="IPR036732">
    <property type="entry name" value="AFP_Neu5c_C_sf"/>
</dbReference>
<dbReference type="EC" id="2.5.1.56" evidence="2"/>
<proteinExistence type="predicted"/>
<dbReference type="InterPro" id="IPR013132">
    <property type="entry name" value="PseI/NeuA/B-like_N"/>
</dbReference>
<organism evidence="2 3">
    <name type="scientific">Pseudobacteroides cellulosolvens ATCC 35603 = DSM 2933</name>
    <dbReference type="NCBI Taxonomy" id="398512"/>
    <lineage>
        <taxon>Bacteria</taxon>
        <taxon>Bacillati</taxon>
        <taxon>Bacillota</taxon>
        <taxon>Clostridia</taxon>
        <taxon>Eubacteriales</taxon>
        <taxon>Oscillospiraceae</taxon>
        <taxon>Pseudobacteroides</taxon>
    </lineage>
</organism>
<dbReference type="PATRIC" id="fig|398512.5.peg.4071"/>
<dbReference type="NCBIfam" id="TIGR03569">
    <property type="entry name" value="NeuB_NnaB"/>
    <property type="match status" value="1"/>
</dbReference>
<dbReference type="AlphaFoldDB" id="A0A0L6JT71"/>
<evidence type="ECO:0000259" key="1">
    <source>
        <dbReference type="PROSITE" id="PS50844"/>
    </source>
</evidence>
<evidence type="ECO:0000313" key="2">
    <source>
        <dbReference type="EMBL" id="KNY28617.1"/>
    </source>
</evidence>
<dbReference type="InterPro" id="IPR006190">
    <property type="entry name" value="SAF_AFP_Neu5Ac"/>
</dbReference>
<dbReference type="InterPro" id="IPR057736">
    <property type="entry name" value="SAF_PseI/NeuA/NeuB"/>
</dbReference>
<dbReference type="SMART" id="SM00858">
    <property type="entry name" value="SAF"/>
    <property type="match status" value="1"/>
</dbReference>
<comment type="caution">
    <text evidence="2">The sequence shown here is derived from an EMBL/GenBank/DDBJ whole genome shotgun (WGS) entry which is preliminary data.</text>
</comment>
<protein>
    <submittedName>
        <fullName evidence="2">N-acetylneuraminate synthase</fullName>
        <ecNumber evidence="2">2.5.1.56</ecNumber>
    </submittedName>
</protein>
<dbReference type="Proteomes" id="UP000036923">
    <property type="component" value="Unassembled WGS sequence"/>
</dbReference>
<dbReference type="Gene3D" id="3.90.1210.10">
    <property type="entry name" value="Antifreeze-like/N-acetylneuraminic acid synthase C-terminal domain"/>
    <property type="match status" value="1"/>
</dbReference>
<dbReference type="eggNOG" id="COG2089">
    <property type="taxonomic scope" value="Bacteria"/>
</dbReference>
<evidence type="ECO:0000313" key="3">
    <source>
        <dbReference type="Proteomes" id="UP000036923"/>
    </source>
</evidence>
<dbReference type="EMBL" id="LGTC01000001">
    <property type="protein sequence ID" value="KNY28617.1"/>
    <property type="molecule type" value="Genomic_DNA"/>
</dbReference>
<dbReference type="InterPro" id="IPR020007">
    <property type="entry name" value="NeuB/NeuA"/>
</dbReference>
<dbReference type="PANTHER" id="PTHR42966">
    <property type="entry name" value="N-ACETYLNEURAMINATE SYNTHASE"/>
    <property type="match status" value="1"/>
</dbReference>
<dbReference type="Pfam" id="PF08666">
    <property type="entry name" value="SAF"/>
    <property type="match status" value="1"/>
</dbReference>
<feature type="domain" description="AFP-like" evidence="1">
    <location>
        <begin position="269"/>
        <end position="327"/>
    </location>
</feature>
<dbReference type="GO" id="GO:0047444">
    <property type="term" value="F:N-acylneuraminate-9-phosphate synthase activity"/>
    <property type="evidence" value="ECO:0007669"/>
    <property type="project" value="TreeGrafter"/>
</dbReference>
<dbReference type="InterPro" id="IPR051690">
    <property type="entry name" value="PseI-like"/>
</dbReference>
<dbReference type="Pfam" id="PF03102">
    <property type="entry name" value="NeuB"/>
    <property type="match status" value="1"/>
</dbReference>
<dbReference type="PANTHER" id="PTHR42966:SF1">
    <property type="entry name" value="SIALIC ACID SYNTHASE"/>
    <property type="match status" value="1"/>
</dbReference>
<keyword evidence="2" id="KW-0808">Transferase</keyword>
<dbReference type="SUPFAM" id="SSF51269">
    <property type="entry name" value="AFP III-like domain"/>
    <property type="match status" value="1"/>
</dbReference>
<dbReference type="STRING" id="398512.Bccel_3891"/>
<dbReference type="CDD" id="cd11615">
    <property type="entry name" value="SAF_NeuB_like"/>
    <property type="match status" value="1"/>
</dbReference>
<dbReference type="GO" id="GO:0050462">
    <property type="term" value="F:N-acetylneuraminate synthase activity"/>
    <property type="evidence" value="ECO:0007669"/>
    <property type="project" value="UniProtKB-EC"/>
</dbReference>
<dbReference type="InterPro" id="IPR013785">
    <property type="entry name" value="Aldolase_TIM"/>
</dbReference>